<dbReference type="Pfam" id="PF10358">
    <property type="entry name" value="NT-C2"/>
    <property type="match status" value="1"/>
</dbReference>
<name>A0A9D4T9D0_RHISA</name>
<feature type="domain" description="C2 NT-type" evidence="3">
    <location>
        <begin position="2"/>
        <end position="149"/>
    </location>
</feature>
<dbReference type="InterPro" id="IPR039931">
    <property type="entry name" value="EEIG1/2-like"/>
</dbReference>
<dbReference type="PROSITE" id="PS51840">
    <property type="entry name" value="C2_NT"/>
    <property type="match status" value="1"/>
</dbReference>
<organism evidence="4 5">
    <name type="scientific">Rhipicephalus sanguineus</name>
    <name type="common">Brown dog tick</name>
    <name type="synonym">Ixodes sanguineus</name>
    <dbReference type="NCBI Taxonomy" id="34632"/>
    <lineage>
        <taxon>Eukaryota</taxon>
        <taxon>Metazoa</taxon>
        <taxon>Ecdysozoa</taxon>
        <taxon>Arthropoda</taxon>
        <taxon>Chelicerata</taxon>
        <taxon>Arachnida</taxon>
        <taxon>Acari</taxon>
        <taxon>Parasitiformes</taxon>
        <taxon>Ixodida</taxon>
        <taxon>Ixodoidea</taxon>
        <taxon>Ixodidae</taxon>
        <taxon>Rhipicephalinae</taxon>
        <taxon>Rhipicephalus</taxon>
        <taxon>Rhipicephalus</taxon>
    </lineage>
</organism>
<proteinExistence type="inferred from homology"/>
<comment type="similarity">
    <text evidence="1">Belongs to the EEIG family.</text>
</comment>
<feature type="compositionally biased region" description="Low complexity" evidence="2">
    <location>
        <begin position="187"/>
        <end position="199"/>
    </location>
</feature>
<dbReference type="Proteomes" id="UP000821837">
    <property type="component" value="Chromosome 1"/>
</dbReference>
<accession>A0A9D4T9D0</accession>
<reference evidence="4" key="1">
    <citation type="journal article" date="2020" name="Cell">
        <title>Large-Scale Comparative Analyses of Tick Genomes Elucidate Their Genetic Diversity and Vector Capacities.</title>
        <authorList>
            <consortium name="Tick Genome and Microbiome Consortium (TIGMIC)"/>
            <person name="Jia N."/>
            <person name="Wang J."/>
            <person name="Shi W."/>
            <person name="Du L."/>
            <person name="Sun Y."/>
            <person name="Zhan W."/>
            <person name="Jiang J.F."/>
            <person name="Wang Q."/>
            <person name="Zhang B."/>
            <person name="Ji P."/>
            <person name="Bell-Sakyi L."/>
            <person name="Cui X.M."/>
            <person name="Yuan T.T."/>
            <person name="Jiang B.G."/>
            <person name="Yang W.F."/>
            <person name="Lam T.T."/>
            <person name="Chang Q.C."/>
            <person name="Ding S.J."/>
            <person name="Wang X.J."/>
            <person name="Zhu J.G."/>
            <person name="Ruan X.D."/>
            <person name="Zhao L."/>
            <person name="Wei J.T."/>
            <person name="Ye R.Z."/>
            <person name="Que T.C."/>
            <person name="Du C.H."/>
            <person name="Zhou Y.H."/>
            <person name="Cheng J.X."/>
            <person name="Dai P.F."/>
            <person name="Guo W.B."/>
            <person name="Han X.H."/>
            <person name="Huang E.J."/>
            <person name="Li L.F."/>
            <person name="Wei W."/>
            <person name="Gao Y.C."/>
            <person name="Liu J.Z."/>
            <person name="Shao H.Z."/>
            <person name="Wang X."/>
            <person name="Wang C.C."/>
            <person name="Yang T.C."/>
            <person name="Huo Q.B."/>
            <person name="Li W."/>
            <person name="Chen H.Y."/>
            <person name="Chen S.E."/>
            <person name="Zhou L.G."/>
            <person name="Ni X.B."/>
            <person name="Tian J.H."/>
            <person name="Sheng Y."/>
            <person name="Liu T."/>
            <person name="Pan Y.S."/>
            <person name="Xia L.Y."/>
            <person name="Li J."/>
            <person name="Zhao F."/>
            <person name="Cao W.C."/>
        </authorList>
    </citation>
    <scope>NUCLEOTIDE SEQUENCE</scope>
    <source>
        <strain evidence="4">Rsan-2018</strain>
    </source>
</reference>
<evidence type="ECO:0000256" key="1">
    <source>
        <dbReference type="ARBA" id="ARBA00034780"/>
    </source>
</evidence>
<keyword evidence="5" id="KW-1185">Reference proteome</keyword>
<dbReference type="VEuPathDB" id="VectorBase:RSAN_044704"/>
<evidence type="ECO:0000256" key="2">
    <source>
        <dbReference type="SAM" id="MobiDB-lite"/>
    </source>
</evidence>
<gene>
    <name evidence="4" type="ORF">HPB52_010592</name>
</gene>
<evidence type="ECO:0000313" key="5">
    <source>
        <dbReference type="Proteomes" id="UP000821837"/>
    </source>
</evidence>
<feature type="region of interest" description="Disordered" evidence="2">
    <location>
        <begin position="181"/>
        <end position="298"/>
    </location>
</feature>
<sequence length="371" mass="40771">MTFMLKKKKYKFQVDIRIEELTAVPFVNAILFAKIRLLDGGNFSETSSREEVCNHCVKWDSKFVFTCKMSANANTGELDPCICRISIRKVCDRMMSFLFFSLAKLGFADLNLVEFAGAGLCSRRYLLEGYDAKHRQDNSILQLSLSMTLLSGDPCFKAPTLLPCPAPSEQQPNELHVAAPKVDDHSGSSIASSSSGFGSLPRKQRPTIGNTSAEGGNGGMGCPEPSEPRREEDFEQCHSRNSSYHSQHSRGSGYGSLQSHSRHGSSESGHVRNLSSGSSYSDTFPGSLKPPDRKRPISKVQNLLYKQITEEHRMDSTRVNADQLIEDLIRDTNLEAEPTEGQGLQLFIGKDGVPALKTGTSSSLKTTTSCD</sequence>
<dbReference type="InterPro" id="IPR019448">
    <property type="entry name" value="NT-C2"/>
</dbReference>
<protein>
    <recommendedName>
        <fullName evidence="3">C2 NT-type domain-containing protein</fullName>
    </recommendedName>
</protein>
<evidence type="ECO:0000259" key="3">
    <source>
        <dbReference type="PROSITE" id="PS51840"/>
    </source>
</evidence>
<evidence type="ECO:0000313" key="4">
    <source>
        <dbReference type="EMBL" id="KAH7983267.1"/>
    </source>
</evidence>
<reference evidence="4" key="2">
    <citation type="submission" date="2021-09" db="EMBL/GenBank/DDBJ databases">
        <authorList>
            <person name="Jia N."/>
            <person name="Wang J."/>
            <person name="Shi W."/>
            <person name="Du L."/>
            <person name="Sun Y."/>
            <person name="Zhan W."/>
            <person name="Jiang J."/>
            <person name="Wang Q."/>
            <person name="Zhang B."/>
            <person name="Ji P."/>
            <person name="Sakyi L.B."/>
            <person name="Cui X."/>
            <person name="Yuan T."/>
            <person name="Jiang B."/>
            <person name="Yang W."/>
            <person name="Lam T.T.-Y."/>
            <person name="Chang Q."/>
            <person name="Ding S."/>
            <person name="Wang X."/>
            <person name="Zhu J."/>
            <person name="Ruan X."/>
            <person name="Zhao L."/>
            <person name="Wei J."/>
            <person name="Que T."/>
            <person name="Du C."/>
            <person name="Cheng J."/>
            <person name="Dai P."/>
            <person name="Han X."/>
            <person name="Huang E."/>
            <person name="Gao Y."/>
            <person name="Liu J."/>
            <person name="Shao H."/>
            <person name="Ye R."/>
            <person name="Li L."/>
            <person name="Wei W."/>
            <person name="Wang X."/>
            <person name="Wang C."/>
            <person name="Huo Q."/>
            <person name="Li W."/>
            <person name="Guo W."/>
            <person name="Chen H."/>
            <person name="Chen S."/>
            <person name="Zhou L."/>
            <person name="Zhou L."/>
            <person name="Ni X."/>
            <person name="Tian J."/>
            <person name="Zhou Y."/>
            <person name="Sheng Y."/>
            <person name="Liu T."/>
            <person name="Pan Y."/>
            <person name="Xia L."/>
            <person name="Li J."/>
            <person name="Zhao F."/>
            <person name="Cao W."/>
        </authorList>
    </citation>
    <scope>NUCLEOTIDE SEQUENCE</scope>
    <source>
        <strain evidence="4">Rsan-2018</strain>
        <tissue evidence="4">Larvae</tissue>
    </source>
</reference>
<dbReference type="PANTHER" id="PTHR21456">
    <property type="entry name" value="FAMILY WITH SEQUENCE SIMILARITY 102"/>
    <property type="match status" value="1"/>
</dbReference>
<dbReference type="AlphaFoldDB" id="A0A9D4T9D0"/>
<feature type="compositionally biased region" description="Polar residues" evidence="2">
    <location>
        <begin position="273"/>
        <end position="284"/>
    </location>
</feature>
<dbReference type="PANTHER" id="PTHR21456:SF1">
    <property type="entry name" value="C2 NT-TYPE DOMAIN-CONTAINING PROTEIN"/>
    <property type="match status" value="1"/>
</dbReference>
<comment type="caution">
    <text evidence="4">The sequence shown here is derived from an EMBL/GenBank/DDBJ whole genome shotgun (WGS) entry which is preliminary data.</text>
</comment>
<dbReference type="EMBL" id="JABSTV010001245">
    <property type="protein sequence ID" value="KAH7983267.1"/>
    <property type="molecule type" value="Genomic_DNA"/>
</dbReference>
<feature type="compositionally biased region" description="Basic and acidic residues" evidence="2">
    <location>
        <begin position="226"/>
        <end position="238"/>
    </location>
</feature>
<feature type="compositionally biased region" description="Polar residues" evidence="2">
    <location>
        <begin position="239"/>
        <end position="250"/>
    </location>
</feature>